<dbReference type="InterPro" id="IPR015655">
    <property type="entry name" value="PP2C"/>
</dbReference>
<evidence type="ECO:0000313" key="22">
    <source>
        <dbReference type="Proteomes" id="UP000284220"/>
    </source>
</evidence>
<dbReference type="Proteomes" id="UP000095413">
    <property type="component" value="Unassembled WGS sequence"/>
</dbReference>
<evidence type="ECO:0000313" key="23">
    <source>
        <dbReference type="Proteomes" id="UP000284242"/>
    </source>
</evidence>
<dbReference type="Proteomes" id="UP000284242">
    <property type="component" value="Unassembled WGS sequence"/>
</dbReference>
<dbReference type="RefSeq" id="WP_005423292.1">
    <property type="nucleotide sequence ID" value="NZ_CABJDZ010000010.1"/>
</dbReference>
<dbReference type="Proteomes" id="UP000261222">
    <property type="component" value="Unassembled WGS sequence"/>
</dbReference>
<reference evidence="15 16" key="1">
    <citation type="submission" date="2015-09" db="EMBL/GenBank/DDBJ databases">
        <authorList>
            <consortium name="Pathogen Informatics"/>
        </authorList>
    </citation>
    <scope>NUCLEOTIDE SEQUENCE [LARGE SCALE GENOMIC DNA]</scope>
    <source>
        <strain evidence="2 15">2789STDY5608837</strain>
        <strain evidence="3 16">2789STDY5834921</strain>
    </source>
</reference>
<dbReference type="Proteomes" id="UP000283928">
    <property type="component" value="Unassembled WGS sequence"/>
</dbReference>
<dbReference type="SUPFAM" id="SSF81606">
    <property type="entry name" value="PP2C-like"/>
    <property type="match status" value="1"/>
</dbReference>
<evidence type="ECO:0000313" key="2">
    <source>
        <dbReference type="EMBL" id="CUO71757.1"/>
    </source>
</evidence>
<dbReference type="Proteomes" id="UP000285839">
    <property type="component" value="Unassembled WGS sequence"/>
</dbReference>
<evidence type="ECO:0000313" key="25">
    <source>
        <dbReference type="Proteomes" id="UP000285839"/>
    </source>
</evidence>
<evidence type="ECO:0000313" key="18">
    <source>
        <dbReference type="Proteomes" id="UP000265828"/>
    </source>
</evidence>
<evidence type="ECO:0000313" key="7">
    <source>
        <dbReference type="EMBL" id="RGS72398.1"/>
    </source>
</evidence>
<dbReference type="OrthoDB" id="9801841at2"/>
<evidence type="ECO:0000313" key="24">
    <source>
        <dbReference type="Proteomes" id="UP000284267"/>
    </source>
</evidence>
<evidence type="ECO:0000313" key="8">
    <source>
        <dbReference type="EMBL" id="RGV61008.1"/>
    </source>
</evidence>
<dbReference type="EMBL" id="QRVV01000029">
    <property type="protein sequence ID" value="RGS72398.1"/>
    <property type="molecule type" value="Genomic_DNA"/>
</dbReference>
<evidence type="ECO:0000313" key="10">
    <source>
        <dbReference type="EMBL" id="RHG14932.1"/>
    </source>
</evidence>
<evidence type="ECO:0000313" key="9">
    <source>
        <dbReference type="EMBL" id="RHE74858.1"/>
    </source>
</evidence>
<dbReference type="Proteomes" id="UP000293506">
    <property type="component" value="Unassembled WGS sequence"/>
</dbReference>
<reference evidence="17 18" key="2">
    <citation type="submission" date="2018-08" db="EMBL/GenBank/DDBJ databases">
        <title>A genome reference for cultivated species of the human gut microbiota.</title>
        <authorList>
            <person name="Zou Y."/>
            <person name="Xue W."/>
            <person name="Luo G."/>
        </authorList>
    </citation>
    <scope>NUCLEOTIDE SEQUENCE [LARGE SCALE GENOMIC DNA]</scope>
    <source>
        <strain evidence="8 18">AF14-23</strain>
        <strain evidence="7 23">AF21-24</strain>
        <strain evidence="6 25">AF25-21</strain>
        <strain evidence="5 19">AF29-2BH</strain>
        <strain evidence="13 26">AF37-6AC</strain>
        <strain evidence="12 24">AF39-4</strain>
        <strain evidence="11 21">AM18-2AC</strain>
        <strain evidence="10 22">AM22-9LB</strain>
        <strain evidence="9 20">AM27-32LB</strain>
        <strain evidence="4 17">OM06-11AA</strain>
    </source>
</reference>
<evidence type="ECO:0000313" key="19">
    <source>
        <dbReference type="Proteomes" id="UP000283585"/>
    </source>
</evidence>
<dbReference type="Proteomes" id="UP000285897">
    <property type="component" value="Unassembled WGS sequence"/>
</dbReference>
<evidence type="ECO:0000313" key="27">
    <source>
        <dbReference type="Proteomes" id="UP000293506"/>
    </source>
</evidence>
<name>A0A174PU19_9FIRM</name>
<feature type="domain" description="PPM-type phosphatase" evidence="1">
    <location>
        <begin position="35"/>
        <end position="251"/>
    </location>
</feature>
<dbReference type="PANTHER" id="PTHR47992">
    <property type="entry name" value="PROTEIN PHOSPHATASE"/>
    <property type="match status" value="1"/>
</dbReference>
<evidence type="ECO:0000313" key="3">
    <source>
        <dbReference type="EMBL" id="CUP64854.1"/>
    </source>
</evidence>
<dbReference type="PROSITE" id="PS51746">
    <property type="entry name" value="PPM_2"/>
    <property type="match status" value="1"/>
</dbReference>
<evidence type="ECO:0000313" key="20">
    <source>
        <dbReference type="Proteomes" id="UP000283928"/>
    </source>
</evidence>
<dbReference type="Proteomes" id="UP000095409">
    <property type="component" value="Unassembled WGS sequence"/>
</dbReference>
<dbReference type="EMBL" id="QRSS01000026">
    <property type="protein sequence ID" value="RGQ02651.1"/>
    <property type="molecule type" value="Genomic_DNA"/>
</dbReference>
<dbReference type="EMBL" id="CZBA01000011">
    <property type="protein sequence ID" value="CUP64854.1"/>
    <property type="molecule type" value="Genomic_DNA"/>
</dbReference>
<protein>
    <submittedName>
        <fullName evidence="3">Serine/threonine phosphatase stp</fullName>
        <ecNumber evidence="3">3.1.3.16</ecNumber>
    </submittedName>
    <submittedName>
        <fullName evidence="4">Serine/threonine-protein phosphatase</fullName>
    </submittedName>
</protein>
<dbReference type="EMBL" id="CYZD01000020">
    <property type="protein sequence ID" value="CUO71757.1"/>
    <property type="molecule type" value="Genomic_DNA"/>
</dbReference>
<evidence type="ECO:0000313" key="5">
    <source>
        <dbReference type="EMBL" id="RGQ02651.1"/>
    </source>
</evidence>
<dbReference type="EMBL" id="QRZI01000014">
    <property type="protein sequence ID" value="RGV61008.1"/>
    <property type="molecule type" value="Genomic_DNA"/>
</dbReference>
<dbReference type="EMBL" id="QSUB01000011">
    <property type="protein sequence ID" value="RGN02004.1"/>
    <property type="molecule type" value="Genomic_DNA"/>
</dbReference>
<dbReference type="EMBL" id="QRHZ01000011">
    <property type="protein sequence ID" value="RHG14932.1"/>
    <property type="molecule type" value="Genomic_DNA"/>
</dbReference>
<evidence type="ECO:0000313" key="4">
    <source>
        <dbReference type="EMBL" id="RGN02004.1"/>
    </source>
</evidence>
<dbReference type="SMART" id="SM00331">
    <property type="entry name" value="PP2C_SIG"/>
    <property type="match status" value="1"/>
</dbReference>
<evidence type="ECO:0000313" key="11">
    <source>
        <dbReference type="EMBL" id="RHH16261.1"/>
    </source>
</evidence>
<dbReference type="EMBL" id="QRJH01000009">
    <property type="protein sequence ID" value="RHH16261.1"/>
    <property type="molecule type" value="Genomic_DNA"/>
</dbReference>
<dbReference type="GeneID" id="79805446"/>
<sequence length="274" mass="30895">MAYQIEYAYTCHIGKIRNNNEDNFWCCGDSLEAQNQGMSHIRSGYMKQSEYPLLAVFDGMGGESCGEMAAFLAAEACGEHFKTAKDGIRNDPEEFLNEICESMNQAICDYGRTNKINSMGTTAALLAFAEDAVYSCNLGDSRIYKSDREKFYQISQDHVLGRSLFGKAPLTQYLGMEEENLQLEPSISRQEIKIGDRFLLCSDGITDMLSDGEIADILSRDIPVAKTVEILVDRALKKGGRDNITVVLCEIMEQPRNMFRRVLNWFHRQNEGDI</sequence>
<evidence type="ECO:0000259" key="1">
    <source>
        <dbReference type="PROSITE" id="PS51746"/>
    </source>
</evidence>
<dbReference type="EMBL" id="QRUH01000001">
    <property type="protein sequence ID" value="RGR51485.1"/>
    <property type="molecule type" value="Genomic_DNA"/>
</dbReference>
<dbReference type="Proteomes" id="UP000265828">
    <property type="component" value="Unassembled WGS sequence"/>
</dbReference>
<dbReference type="AlphaFoldDB" id="A0A174PU19"/>
<evidence type="ECO:0000313" key="6">
    <source>
        <dbReference type="EMBL" id="RGR51485.1"/>
    </source>
</evidence>
<dbReference type="Proteomes" id="UP000284220">
    <property type="component" value="Unassembled WGS sequence"/>
</dbReference>
<organism evidence="3 16">
    <name type="scientific">Blautia obeum</name>
    <dbReference type="NCBI Taxonomy" id="40520"/>
    <lineage>
        <taxon>Bacteria</taxon>
        <taxon>Bacillati</taxon>
        <taxon>Bacillota</taxon>
        <taxon>Clostridia</taxon>
        <taxon>Lachnospirales</taxon>
        <taxon>Lachnospiraceae</taxon>
        <taxon>Blautia</taxon>
    </lineage>
</organism>
<dbReference type="EC" id="3.1.3.16" evidence="3"/>
<dbReference type="Pfam" id="PF13672">
    <property type="entry name" value="PP2C_2"/>
    <property type="match status" value="1"/>
</dbReference>
<evidence type="ECO:0000313" key="13">
    <source>
        <dbReference type="EMBL" id="RHL50153.1"/>
    </source>
</evidence>
<evidence type="ECO:0000313" key="15">
    <source>
        <dbReference type="Proteomes" id="UP000095409"/>
    </source>
</evidence>
<dbReference type="SMART" id="SM00332">
    <property type="entry name" value="PP2Cc"/>
    <property type="match status" value="1"/>
</dbReference>
<evidence type="ECO:0000313" key="21">
    <source>
        <dbReference type="Proteomes" id="UP000284024"/>
    </source>
</evidence>
<dbReference type="CDD" id="cd00143">
    <property type="entry name" value="PP2Cc"/>
    <property type="match status" value="1"/>
</dbReference>
<dbReference type="EMBL" id="QROE01000010">
    <property type="protein sequence ID" value="RHK92448.1"/>
    <property type="molecule type" value="Genomic_DNA"/>
</dbReference>
<evidence type="ECO:0000313" key="16">
    <source>
        <dbReference type="Proteomes" id="UP000095413"/>
    </source>
</evidence>
<evidence type="ECO:0000313" key="14">
    <source>
        <dbReference type="EMBL" id="RYT63548.1"/>
    </source>
</evidence>
<dbReference type="Proteomes" id="UP000284267">
    <property type="component" value="Unassembled WGS sequence"/>
</dbReference>
<reference evidence="14 27" key="3">
    <citation type="journal article" date="2019" name="Science, e1252229">
        <title>Invertible promoters mediate bacterial phase variation, antibiotic resistance, and host adaptation in the gut.</title>
        <authorList>
            <person name="Jiang X."/>
            <person name="Hall A.B."/>
            <person name="Arthur T.D."/>
            <person name="Plichta D.R."/>
            <person name="Covington C.T."/>
            <person name="Poyet M."/>
            <person name="Crothers J."/>
            <person name="Moses P.L."/>
            <person name="Tolonen A.C."/>
            <person name="Vlamakis H."/>
            <person name="Alm E.J."/>
            <person name="Xavier R.J."/>
        </authorList>
    </citation>
    <scope>NUCLEOTIDE SEQUENCE [LARGE SCALE GENOMIC DNA]</scope>
    <source>
        <strain evidence="14">Af_0058</strain>
        <strain evidence="27">af_0058</strain>
    </source>
</reference>
<keyword evidence="3" id="KW-0378">Hydrolase</keyword>
<dbReference type="EMBL" id="QROS01000001">
    <property type="protein sequence ID" value="RHL50153.1"/>
    <property type="molecule type" value="Genomic_DNA"/>
</dbReference>
<dbReference type="InterPro" id="IPR036457">
    <property type="entry name" value="PPM-type-like_dom_sf"/>
</dbReference>
<dbReference type="GO" id="GO:0004722">
    <property type="term" value="F:protein serine/threonine phosphatase activity"/>
    <property type="evidence" value="ECO:0007669"/>
    <property type="project" value="UniProtKB-EC"/>
</dbReference>
<evidence type="ECO:0000313" key="26">
    <source>
        <dbReference type="Proteomes" id="UP000285897"/>
    </source>
</evidence>
<dbReference type="Proteomes" id="UP000283585">
    <property type="component" value="Unassembled WGS sequence"/>
</dbReference>
<accession>A0A174PU19</accession>
<dbReference type="Gene3D" id="3.60.40.10">
    <property type="entry name" value="PPM-type phosphatase domain"/>
    <property type="match status" value="1"/>
</dbReference>
<evidence type="ECO:0000313" key="12">
    <source>
        <dbReference type="EMBL" id="RHK92448.1"/>
    </source>
</evidence>
<dbReference type="Proteomes" id="UP000284024">
    <property type="component" value="Unassembled WGS sequence"/>
</dbReference>
<proteinExistence type="predicted"/>
<gene>
    <name evidence="3" type="primary">stp_2</name>
    <name evidence="13" type="ORF">DW021_00320</name>
    <name evidence="12" type="ORF">DW040_16680</name>
    <name evidence="11" type="ORF">DW222_14865</name>
    <name evidence="10" type="ORF">DW272_15250</name>
    <name evidence="9" type="ORF">DW723_09070</name>
    <name evidence="8" type="ORF">DWW07_15945</name>
    <name evidence="7" type="ORF">DWX77_10650</name>
    <name evidence="6" type="ORF">DWY46_02425</name>
    <name evidence="5" type="ORF">DWZ12_14850</name>
    <name evidence="4" type="ORF">DXB81_16800</name>
    <name evidence="14" type="ORF">EAI82_13520</name>
    <name evidence="2" type="ORF">ERS852394_02843</name>
    <name evidence="3" type="ORF">ERS852533_02070</name>
</gene>
<dbReference type="EMBL" id="RCXQ01000015">
    <property type="protein sequence ID" value="RYT63548.1"/>
    <property type="molecule type" value="Genomic_DNA"/>
</dbReference>
<evidence type="ECO:0000313" key="17">
    <source>
        <dbReference type="Proteomes" id="UP000261222"/>
    </source>
</evidence>
<dbReference type="EMBL" id="QSKO01000011">
    <property type="protein sequence ID" value="RHE74858.1"/>
    <property type="molecule type" value="Genomic_DNA"/>
</dbReference>
<dbReference type="InterPro" id="IPR001932">
    <property type="entry name" value="PPM-type_phosphatase-like_dom"/>
</dbReference>